<feature type="domain" description="Helicase ATP-binding" evidence="5">
    <location>
        <begin position="48"/>
        <end position="295"/>
    </location>
</feature>
<dbReference type="Pfam" id="PF04851">
    <property type="entry name" value="ResIII"/>
    <property type="match status" value="1"/>
</dbReference>
<evidence type="ECO:0000256" key="3">
    <source>
        <dbReference type="ARBA" id="ARBA00022806"/>
    </source>
</evidence>
<accession>A0A6C0EQI7</accession>
<dbReference type="Pfam" id="PF00271">
    <property type="entry name" value="Helicase_C"/>
    <property type="match status" value="1"/>
</dbReference>
<evidence type="ECO:0008006" key="8">
    <source>
        <dbReference type="Google" id="ProtNLM"/>
    </source>
</evidence>
<dbReference type="InterPro" id="IPR027417">
    <property type="entry name" value="P-loop_NTPase"/>
</dbReference>
<dbReference type="GO" id="GO:0004386">
    <property type="term" value="F:helicase activity"/>
    <property type="evidence" value="ECO:0007669"/>
    <property type="project" value="UniProtKB-KW"/>
</dbReference>
<keyword evidence="2" id="KW-0378">Hydrolase</keyword>
<evidence type="ECO:0000256" key="1">
    <source>
        <dbReference type="ARBA" id="ARBA00022741"/>
    </source>
</evidence>
<protein>
    <recommendedName>
        <fullName evidence="8">Helicase ATP-binding domain-containing protein</fullName>
    </recommendedName>
</protein>
<dbReference type="EMBL" id="MN738914">
    <property type="protein sequence ID" value="QHT30941.1"/>
    <property type="molecule type" value="Genomic_DNA"/>
</dbReference>
<dbReference type="PANTHER" id="PTHR45766">
    <property type="entry name" value="DNA ANNEALING HELICASE AND ENDONUCLEASE ZRANB3 FAMILY MEMBER"/>
    <property type="match status" value="1"/>
</dbReference>
<keyword evidence="3" id="KW-0347">Helicase</keyword>
<name>A0A6C0EQI7_9ZZZZ</name>
<keyword evidence="1" id="KW-0547">Nucleotide-binding</keyword>
<keyword evidence="4" id="KW-0067">ATP-binding</keyword>
<dbReference type="InterPro" id="IPR014001">
    <property type="entry name" value="Helicase_ATP-bd"/>
</dbReference>
<evidence type="ECO:0000256" key="4">
    <source>
        <dbReference type="ARBA" id="ARBA00022840"/>
    </source>
</evidence>
<sequence length="886" mass="102116">MFVLPNRKAFSDSITRIFLKYRKTDVDPLDTADSEEDLCMRRGDMSKNTKELFSYQKIVREYLMMETPYRGLLLYHGLGSGKTCSSIAVAESLLSTKKCYILLPASLSENYKGEIRKCGDPIYAFEQYWEPKSITKQEDVDQAKSMGISQKFLDTNGRFYVTSPERQPNFRTLPLDVQKGIRAQIDDILDQRFTFINYNGISSSNIDTILPPDNPQQFDDTVVIIDEAHNLINYAMKQSLRSKIYDRIYNARNCKVVCLSGTPVINRPQEIAYLMNLLRGPIERISIPSKSATQWDEALMTGFFRQLKDVDTIEYNSVKRTIMLTRNPPYFESQYNEKGERIAVKYNKDVEQNPDMKAWVATWKSKFETTFAGIEFPESDRMVIEKLELLPTDFEEFMKLFVDGLSIKNSVLFGRRIQGLVSYFKGADERLLPKRLDEDKTLVKVPMSNEQFQRYLETRWVEVQRESRKSRSPNLNDDFGSFRMTSRLACNYAIPPELRTTMEEGATEETIVEKSDIIEKLKSDPARYLSEEALAKFSPKMLAMLKDIKNNIGESGSFNNQFIYSQYRSLEGIGVFTAVLVANGFQEYKLVKKGGVWSESSDMKPGVPAYGVFLGGAEEERELHRQIFNQDYSDTFPQSLKDSIKEHRLCIFLGSRAAAEGITLADVRRVHIMEPYWNPALIEQVIGRAIRICSHRKLPLDQRDVVVKLYMSVFTPEQSTTNEGFNIVPIRRNDMTLKRYEGDEPRETFMTSDEYLYETAYEKGRIVKNISLLLKQSAIDCEIHRRLHSKEKPVIQCMRFDTTSTGEDLAYKPGFKTDDLDTLYLRNVQRKTRRLQIVKAKGLVFVIDPDTNEVFDAPAFQDTQRLVRLGIRSAPGEIRFFTSVVS</sequence>
<reference evidence="7" key="1">
    <citation type="journal article" date="2020" name="Nature">
        <title>Giant virus diversity and host interactions through global metagenomics.</title>
        <authorList>
            <person name="Schulz F."/>
            <person name="Roux S."/>
            <person name="Paez-Espino D."/>
            <person name="Jungbluth S."/>
            <person name="Walsh D.A."/>
            <person name="Denef V.J."/>
            <person name="McMahon K.D."/>
            <person name="Konstantinidis K.T."/>
            <person name="Eloe-Fadrosh E.A."/>
            <person name="Kyrpides N.C."/>
            <person name="Woyke T."/>
        </authorList>
    </citation>
    <scope>NUCLEOTIDE SEQUENCE</scope>
    <source>
        <strain evidence="7">GVMAG-M-3300009151-50</strain>
    </source>
</reference>
<dbReference type="PANTHER" id="PTHR45766:SF3">
    <property type="entry name" value="DNA ANNEALING HELICASE AND ENDONUCLEASE ZRANB3"/>
    <property type="match status" value="1"/>
</dbReference>
<dbReference type="GO" id="GO:0006281">
    <property type="term" value="P:DNA repair"/>
    <property type="evidence" value="ECO:0007669"/>
    <property type="project" value="TreeGrafter"/>
</dbReference>
<dbReference type="GO" id="GO:0005524">
    <property type="term" value="F:ATP binding"/>
    <property type="evidence" value="ECO:0007669"/>
    <property type="project" value="UniProtKB-KW"/>
</dbReference>
<proteinExistence type="predicted"/>
<dbReference type="Gene3D" id="3.40.50.300">
    <property type="entry name" value="P-loop containing nucleotide triphosphate hydrolases"/>
    <property type="match status" value="2"/>
</dbReference>
<evidence type="ECO:0000259" key="5">
    <source>
        <dbReference type="SMART" id="SM00487"/>
    </source>
</evidence>
<evidence type="ECO:0000259" key="6">
    <source>
        <dbReference type="SMART" id="SM00490"/>
    </source>
</evidence>
<dbReference type="GO" id="GO:0031297">
    <property type="term" value="P:replication fork processing"/>
    <property type="evidence" value="ECO:0007669"/>
    <property type="project" value="TreeGrafter"/>
</dbReference>
<dbReference type="InterPro" id="IPR001650">
    <property type="entry name" value="Helicase_C-like"/>
</dbReference>
<feature type="domain" description="Helicase C-terminal" evidence="6">
    <location>
        <begin position="622"/>
        <end position="693"/>
    </location>
</feature>
<dbReference type="InterPro" id="IPR006935">
    <property type="entry name" value="Helicase/UvrB_N"/>
</dbReference>
<evidence type="ECO:0000313" key="7">
    <source>
        <dbReference type="EMBL" id="QHT30941.1"/>
    </source>
</evidence>
<dbReference type="SUPFAM" id="SSF52540">
    <property type="entry name" value="P-loop containing nucleoside triphosphate hydrolases"/>
    <property type="match status" value="2"/>
</dbReference>
<dbReference type="SMART" id="SM00490">
    <property type="entry name" value="HELICc"/>
    <property type="match status" value="1"/>
</dbReference>
<dbReference type="GO" id="GO:0016787">
    <property type="term" value="F:hydrolase activity"/>
    <property type="evidence" value="ECO:0007669"/>
    <property type="project" value="UniProtKB-KW"/>
</dbReference>
<dbReference type="SMART" id="SM00487">
    <property type="entry name" value="DEXDc"/>
    <property type="match status" value="1"/>
</dbReference>
<dbReference type="GO" id="GO:0003677">
    <property type="term" value="F:DNA binding"/>
    <property type="evidence" value="ECO:0007669"/>
    <property type="project" value="InterPro"/>
</dbReference>
<evidence type="ECO:0000256" key="2">
    <source>
        <dbReference type="ARBA" id="ARBA00022801"/>
    </source>
</evidence>
<organism evidence="7">
    <name type="scientific">viral metagenome</name>
    <dbReference type="NCBI Taxonomy" id="1070528"/>
    <lineage>
        <taxon>unclassified sequences</taxon>
        <taxon>metagenomes</taxon>
        <taxon>organismal metagenomes</taxon>
    </lineage>
</organism>
<dbReference type="GO" id="GO:0043596">
    <property type="term" value="C:nuclear replication fork"/>
    <property type="evidence" value="ECO:0007669"/>
    <property type="project" value="TreeGrafter"/>
</dbReference>
<dbReference type="AlphaFoldDB" id="A0A6C0EQI7"/>
<dbReference type="GO" id="GO:0004520">
    <property type="term" value="F:DNA endonuclease activity"/>
    <property type="evidence" value="ECO:0007669"/>
    <property type="project" value="TreeGrafter"/>
</dbReference>